<proteinExistence type="predicted"/>
<keyword evidence="3" id="KW-1185">Reference proteome</keyword>
<reference evidence="2 3" key="1">
    <citation type="submission" date="2021-03" db="EMBL/GenBank/DDBJ databases">
        <title>Genomic Encyclopedia of Type Strains, Phase IV (KMG-IV): sequencing the most valuable type-strain genomes for metagenomic binning, comparative biology and taxonomic classification.</title>
        <authorList>
            <person name="Goeker M."/>
        </authorList>
    </citation>
    <scope>NUCLEOTIDE SEQUENCE [LARGE SCALE GENOMIC DNA]</scope>
    <source>
        <strain evidence="2 3">DSM 26048</strain>
    </source>
</reference>
<evidence type="ECO:0000313" key="3">
    <source>
        <dbReference type="Proteomes" id="UP001519287"/>
    </source>
</evidence>
<evidence type="ECO:0000313" key="2">
    <source>
        <dbReference type="EMBL" id="MBP1994941.1"/>
    </source>
</evidence>
<protein>
    <submittedName>
        <fullName evidence="2">Integral membrane protein</fullName>
    </submittedName>
</protein>
<feature type="transmembrane region" description="Helical" evidence="1">
    <location>
        <begin position="50"/>
        <end position="73"/>
    </location>
</feature>
<feature type="transmembrane region" description="Helical" evidence="1">
    <location>
        <begin position="21"/>
        <end position="44"/>
    </location>
</feature>
<evidence type="ECO:0000256" key="1">
    <source>
        <dbReference type="SAM" id="Phobius"/>
    </source>
</evidence>
<comment type="caution">
    <text evidence="2">The sequence shown here is derived from an EMBL/GenBank/DDBJ whole genome shotgun (WGS) entry which is preliminary data.</text>
</comment>
<dbReference type="EMBL" id="JAGGLB010000029">
    <property type="protein sequence ID" value="MBP1994941.1"/>
    <property type="molecule type" value="Genomic_DNA"/>
</dbReference>
<sequence>MVKIWWNLFKKELAVGSRMSMPIWASVLLFLCMGGASLFLASFFKSGLVSQVWLLVIYFHFIAPSVYMMMSLYKERERWPLWLQLPLRGWQLLAAKLAAASVELIMGLVVSVCMFLWVFELEDSNNFWEFGTGEGASTIKAETTTQAQYFYDLLRGEGIWSALGFIFIAIGIAVVLVLLYMIAKSLTNRFGRWRWPVAIVLFGAISLLEYIFEQTKEYSFLFRWGHLSGLESEPIYIGEGLWIFLIMIVSLYAAGWLLDRKVEVN</sequence>
<keyword evidence="1" id="KW-0472">Membrane</keyword>
<feature type="transmembrane region" description="Helical" evidence="1">
    <location>
        <begin position="159"/>
        <end position="183"/>
    </location>
</feature>
<feature type="transmembrane region" description="Helical" evidence="1">
    <location>
        <begin position="195"/>
        <end position="212"/>
    </location>
</feature>
<feature type="transmembrane region" description="Helical" evidence="1">
    <location>
        <begin position="93"/>
        <end position="119"/>
    </location>
</feature>
<dbReference type="Proteomes" id="UP001519287">
    <property type="component" value="Unassembled WGS sequence"/>
</dbReference>
<keyword evidence="1" id="KW-1133">Transmembrane helix</keyword>
<dbReference type="RefSeq" id="WP_209976765.1">
    <property type="nucleotide sequence ID" value="NZ_JAGGLB010000029.1"/>
</dbReference>
<organism evidence="2 3">
    <name type="scientific">Paenibacillus eucommiae</name>
    <dbReference type="NCBI Taxonomy" id="1355755"/>
    <lineage>
        <taxon>Bacteria</taxon>
        <taxon>Bacillati</taxon>
        <taxon>Bacillota</taxon>
        <taxon>Bacilli</taxon>
        <taxon>Bacillales</taxon>
        <taxon>Paenibacillaceae</taxon>
        <taxon>Paenibacillus</taxon>
    </lineage>
</organism>
<keyword evidence="1" id="KW-0812">Transmembrane</keyword>
<gene>
    <name evidence="2" type="ORF">J2Z66_006582</name>
</gene>
<feature type="transmembrane region" description="Helical" evidence="1">
    <location>
        <begin position="240"/>
        <end position="258"/>
    </location>
</feature>
<name>A0ABS4J517_9BACL</name>
<accession>A0ABS4J517</accession>